<evidence type="ECO:0000259" key="14">
    <source>
        <dbReference type="PROSITE" id="PS50157"/>
    </source>
</evidence>
<feature type="domain" description="C2H2-type" evidence="14">
    <location>
        <begin position="446"/>
        <end position="473"/>
    </location>
</feature>
<protein>
    <recommendedName>
        <fullName evidence="11">Putative transcription factor Ovo-like 1</fullName>
    </recommendedName>
</protein>
<dbReference type="Ensembl" id="ENSCAFT00030026289.1">
    <property type="protein sequence ID" value="ENSCAFP00030022956.1"/>
    <property type="gene ID" value="ENSCAFG00030014196.1"/>
</dbReference>
<proteinExistence type="predicted"/>
<keyword evidence="5" id="KW-0862">Zinc</keyword>
<keyword evidence="9" id="KW-0539">Nucleus</keyword>
<evidence type="ECO:0000256" key="13">
    <source>
        <dbReference type="SAM" id="MobiDB-lite"/>
    </source>
</evidence>
<feature type="compositionally biased region" description="Basic residues" evidence="13">
    <location>
        <begin position="162"/>
        <end position="186"/>
    </location>
</feature>
<dbReference type="AlphaFoldDB" id="A0A8C0NB10"/>
<evidence type="ECO:0000256" key="3">
    <source>
        <dbReference type="ARBA" id="ARBA00022737"/>
    </source>
</evidence>
<dbReference type="Gene3D" id="3.30.160.60">
    <property type="entry name" value="Classic Zinc Finger"/>
    <property type="match status" value="3"/>
</dbReference>
<dbReference type="GO" id="GO:1990837">
    <property type="term" value="F:sequence-specific double-stranded DNA binding"/>
    <property type="evidence" value="ECO:0007669"/>
    <property type="project" value="UniProtKB-ARBA"/>
</dbReference>
<dbReference type="PROSITE" id="PS00028">
    <property type="entry name" value="ZINC_FINGER_C2H2_1"/>
    <property type="match status" value="3"/>
</dbReference>
<organism evidence="15 16">
    <name type="scientific">Canis lupus familiaris</name>
    <name type="common">Dog</name>
    <name type="synonym">Canis familiaris</name>
    <dbReference type="NCBI Taxonomy" id="9615"/>
    <lineage>
        <taxon>Eukaryota</taxon>
        <taxon>Metazoa</taxon>
        <taxon>Chordata</taxon>
        <taxon>Craniata</taxon>
        <taxon>Vertebrata</taxon>
        <taxon>Euteleostomi</taxon>
        <taxon>Mammalia</taxon>
        <taxon>Eutheria</taxon>
        <taxon>Laurasiatheria</taxon>
        <taxon>Carnivora</taxon>
        <taxon>Caniformia</taxon>
        <taxon>Canidae</taxon>
        <taxon>Canis</taxon>
    </lineage>
</organism>
<dbReference type="SUPFAM" id="SSF57667">
    <property type="entry name" value="beta-beta-alpha zinc fingers"/>
    <property type="match status" value="2"/>
</dbReference>
<sequence>MPLPPRSLPHFPGQRAALGSDQGSALRFVLWPPCPRGPAHRPTRPWSLACLPARSQSPANTSGLNHELLSRALGIRAARAQARFSKCGRAAGSRPTAPCLPRRPGPAESGRPRRASFISSPAERASAGAHNVAPAAPRLSETPKLPFANASAPGWEVPGGRRPGRRGSRVLGTPRRHALPRRRPRPRPATPPRPRGHLTRSGMETGSTVGPGKVRPLPAPVTEADVPGQEDSKMPRAFLVKKPCVSTCKRNWSELPDEERGEIYVPVSLGFCPPQPYQEPEPSVAEPSSCPLVLDMSLRDSSYGVVPGPCVVAQLPSEDISHLAEPQNRDHGFLRTKMKVTLGDGPSGDLFTCHICQKAFTYQRMLNRHMKCHNDVKRHLCTYCGKGFNDTFDLKRHVRTHTGVRPYKCSLCDKAFTQRCSLESHLKKIHGVQQKYAYKERRAKLYVCEECGCTSESQEGHVLHLKEHHPDSPLLRKTSKKVAVALQNTVTSLLQSNHHL</sequence>
<comment type="subcellular location">
    <subcellularLocation>
        <location evidence="1">Nucleus</location>
    </subcellularLocation>
</comment>
<keyword evidence="2" id="KW-0479">Metal-binding</keyword>
<dbReference type="FunFam" id="3.30.160.60:FF:001921">
    <property type="entry name" value="Putative transcription factor Ovo-like 1"/>
    <property type="match status" value="1"/>
</dbReference>
<evidence type="ECO:0000256" key="7">
    <source>
        <dbReference type="ARBA" id="ARBA00023125"/>
    </source>
</evidence>
<evidence type="ECO:0000256" key="11">
    <source>
        <dbReference type="ARBA" id="ARBA00071486"/>
    </source>
</evidence>
<evidence type="ECO:0000256" key="9">
    <source>
        <dbReference type="ARBA" id="ARBA00023242"/>
    </source>
</evidence>
<dbReference type="GO" id="GO:0008270">
    <property type="term" value="F:zinc ion binding"/>
    <property type="evidence" value="ECO:0007669"/>
    <property type="project" value="UniProtKB-KW"/>
</dbReference>
<dbReference type="PROSITE" id="PS50157">
    <property type="entry name" value="ZINC_FINGER_C2H2_2"/>
    <property type="match status" value="4"/>
</dbReference>
<feature type="domain" description="C2H2-type" evidence="14">
    <location>
        <begin position="407"/>
        <end position="435"/>
    </location>
</feature>
<dbReference type="InterPro" id="IPR013087">
    <property type="entry name" value="Znf_C2H2_type"/>
</dbReference>
<dbReference type="FunFam" id="3.30.160.60:FF:001221">
    <property type="entry name" value="putative transcription factor Ovo-like 1"/>
    <property type="match status" value="1"/>
</dbReference>
<keyword evidence="7" id="KW-0238">DNA-binding</keyword>
<dbReference type="PANTHER" id="PTHR10032">
    <property type="entry name" value="ZINC FINGER PROTEIN WITH KRAB AND SCAN DOMAINS"/>
    <property type="match status" value="1"/>
</dbReference>
<dbReference type="InterPro" id="IPR027756">
    <property type="entry name" value="Ovo-like"/>
</dbReference>
<dbReference type="Proteomes" id="UP000694429">
    <property type="component" value="Chromosome 18"/>
</dbReference>
<evidence type="ECO:0000256" key="4">
    <source>
        <dbReference type="ARBA" id="ARBA00022771"/>
    </source>
</evidence>
<reference evidence="15" key="1">
    <citation type="submission" date="2019-03" db="EMBL/GenBank/DDBJ databases">
        <authorList>
            <person name="Warren W.C."/>
            <person name="Johnson G.S."/>
        </authorList>
    </citation>
    <scope>NUCLEOTIDE SEQUENCE [LARGE SCALE GENOMIC DNA]</scope>
    <source>
        <strain evidence="15">Basenji</strain>
    </source>
</reference>
<keyword evidence="4 12" id="KW-0863">Zinc-finger</keyword>
<feature type="domain" description="C2H2-type" evidence="14">
    <location>
        <begin position="351"/>
        <end position="378"/>
    </location>
</feature>
<evidence type="ECO:0000256" key="8">
    <source>
        <dbReference type="ARBA" id="ARBA00023163"/>
    </source>
</evidence>
<evidence type="ECO:0000256" key="10">
    <source>
        <dbReference type="ARBA" id="ARBA00059291"/>
    </source>
</evidence>
<keyword evidence="3" id="KW-0677">Repeat</keyword>
<dbReference type="SMART" id="SM00355">
    <property type="entry name" value="ZnF_C2H2"/>
    <property type="match status" value="4"/>
</dbReference>
<evidence type="ECO:0000256" key="12">
    <source>
        <dbReference type="PROSITE-ProRule" id="PRU00042"/>
    </source>
</evidence>
<dbReference type="FunFam" id="3.30.160.60:FF:001250">
    <property type="entry name" value="putative transcription factor ovo-like protein 3"/>
    <property type="match status" value="1"/>
</dbReference>
<evidence type="ECO:0000313" key="16">
    <source>
        <dbReference type="Proteomes" id="UP000694429"/>
    </source>
</evidence>
<reference evidence="15" key="2">
    <citation type="submission" date="2025-08" db="UniProtKB">
        <authorList>
            <consortium name="Ensembl"/>
        </authorList>
    </citation>
    <scope>IDENTIFICATION</scope>
</reference>
<evidence type="ECO:0000256" key="6">
    <source>
        <dbReference type="ARBA" id="ARBA00023015"/>
    </source>
</evidence>
<evidence type="ECO:0000256" key="5">
    <source>
        <dbReference type="ARBA" id="ARBA00022833"/>
    </source>
</evidence>
<evidence type="ECO:0000256" key="2">
    <source>
        <dbReference type="ARBA" id="ARBA00022723"/>
    </source>
</evidence>
<name>A0A8C0NB10_CANLF</name>
<dbReference type="GO" id="GO:0005634">
    <property type="term" value="C:nucleus"/>
    <property type="evidence" value="ECO:0007669"/>
    <property type="project" value="UniProtKB-SubCell"/>
</dbReference>
<evidence type="ECO:0000313" key="15">
    <source>
        <dbReference type="Ensembl" id="ENSCAFP00030022956.1"/>
    </source>
</evidence>
<keyword evidence="6" id="KW-0805">Transcription regulation</keyword>
<keyword evidence="8" id="KW-0804">Transcription</keyword>
<dbReference type="InterPro" id="IPR036236">
    <property type="entry name" value="Znf_C2H2_sf"/>
</dbReference>
<evidence type="ECO:0000256" key="1">
    <source>
        <dbReference type="ARBA" id="ARBA00004123"/>
    </source>
</evidence>
<comment type="function">
    <text evidence="10">Putative transcription factor. Involved in hair formation and spermatogenesis. May function in the differentiation and/or maintenance of the urogenital system.</text>
</comment>
<dbReference type="Pfam" id="PF13894">
    <property type="entry name" value="zf-C2H2_4"/>
    <property type="match status" value="1"/>
</dbReference>
<accession>A0A8C0NB10</accession>
<feature type="domain" description="C2H2-type" evidence="14">
    <location>
        <begin position="379"/>
        <end position="406"/>
    </location>
</feature>
<feature type="region of interest" description="Disordered" evidence="13">
    <location>
        <begin position="86"/>
        <end position="218"/>
    </location>
</feature>
<dbReference type="Pfam" id="PF00096">
    <property type="entry name" value="zf-C2H2"/>
    <property type="match status" value="2"/>
</dbReference>
<dbReference type="PANTHER" id="PTHR10032:SF217">
    <property type="entry name" value="TRANSCRIPTION FACTOR OVO-LIKE 1-RELATED"/>
    <property type="match status" value="1"/>
</dbReference>